<dbReference type="GO" id="GO:0005886">
    <property type="term" value="C:plasma membrane"/>
    <property type="evidence" value="ECO:0007669"/>
    <property type="project" value="UniProtKB-SubCell"/>
</dbReference>
<dbReference type="Pfam" id="PF12704">
    <property type="entry name" value="MacB_PCD"/>
    <property type="match status" value="1"/>
</dbReference>
<evidence type="ECO:0000259" key="8">
    <source>
        <dbReference type="Pfam" id="PF12704"/>
    </source>
</evidence>
<keyword evidence="5 6" id="KW-0472">Membrane</keyword>
<reference evidence="9" key="1">
    <citation type="journal article" date="2014" name="Int. J. Syst. Evol. Microbiol.">
        <title>Complete genome sequence of Corynebacterium casei LMG S-19264T (=DSM 44701T), isolated from a smear-ripened cheese.</title>
        <authorList>
            <consortium name="US DOE Joint Genome Institute (JGI-PGF)"/>
            <person name="Walter F."/>
            <person name="Albersmeier A."/>
            <person name="Kalinowski J."/>
            <person name="Ruckert C."/>
        </authorList>
    </citation>
    <scope>NUCLEOTIDE SEQUENCE</scope>
    <source>
        <strain evidence="9">CGMCC 1.15290</strain>
    </source>
</reference>
<keyword evidence="3 6" id="KW-0812">Transmembrane</keyword>
<feature type="transmembrane region" description="Helical" evidence="6">
    <location>
        <begin position="338"/>
        <end position="357"/>
    </location>
</feature>
<reference evidence="9" key="2">
    <citation type="submission" date="2020-09" db="EMBL/GenBank/DDBJ databases">
        <authorList>
            <person name="Sun Q."/>
            <person name="Zhou Y."/>
        </authorList>
    </citation>
    <scope>NUCLEOTIDE SEQUENCE</scope>
    <source>
        <strain evidence="9">CGMCC 1.15290</strain>
    </source>
</reference>
<evidence type="ECO:0000256" key="6">
    <source>
        <dbReference type="SAM" id="Phobius"/>
    </source>
</evidence>
<evidence type="ECO:0000259" key="7">
    <source>
        <dbReference type="Pfam" id="PF02687"/>
    </source>
</evidence>
<feature type="transmembrane region" description="Helical" evidence="6">
    <location>
        <begin position="670"/>
        <end position="694"/>
    </location>
</feature>
<dbReference type="AlphaFoldDB" id="A0A917IU19"/>
<gene>
    <name evidence="9" type="ORF">GCM10011379_12920</name>
</gene>
<dbReference type="EMBL" id="BMIB01000001">
    <property type="protein sequence ID" value="GGH62716.1"/>
    <property type="molecule type" value="Genomic_DNA"/>
</dbReference>
<keyword evidence="4 6" id="KW-1133">Transmembrane helix</keyword>
<dbReference type="InterPro" id="IPR050250">
    <property type="entry name" value="Macrolide_Exporter_MacB"/>
</dbReference>
<evidence type="ECO:0000256" key="3">
    <source>
        <dbReference type="ARBA" id="ARBA00022692"/>
    </source>
</evidence>
<feature type="transmembrane region" description="Helical" evidence="6">
    <location>
        <begin position="753"/>
        <end position="776"/>
    </location>
</feature>
<comment type="caution">
    <text evidence="9">The sequence shown here is derived from an EMBL/GenBank/DDBJ whole genome shotgun (WGS) entry which is preliminary data.</text>
</comment>
<feature type="domain" description="ABC3 transporter permease C-terminal" evidence="7">
    <location>
        <begin position="674"/>
        <end position="785"/>
    </location>
</feature>
<feature type="transmembrane region" description="Helical" evidence="6">
    <location>
        <begin position="714"/>
        <end position="741"/>
    </location>
</feature>
<keyword evidence="10" id="KW-1185">Reference proteome</keyword>
<dbReference type="Proteomes" id="UP000627292">
    <property type="component" value="Unassembled WGS sequence"/>
</dbReference>
<dbReference type="GO" id="GO:0022857">
    <property type="term" value="F:transmembrane transporter activity"/>
    <property type="evidence" value="ECO:0007669"/>
    <property type="project" value="TreeGrafter"/>
</dbReference>
<evidence type="ECO:0000256" key="4">
    <source>
        <dbReference type="ARBA" id="ARBA00022989"/>
    </source>
</evidence>
<dbReference type="PANTHER" id="PTHR30572">
    <property type="entry name" value="MEMBRANE COMPONENT OF TRANSPORTER-RELATED"/>
    <property type="match status" value="1"/>
</dbReference>
<name>A0A917IU19_9BACT</name>
<dbReference type="PROSITE" id="PS51257">
    <property type="entry name" value="PROKAR_LIPOPROTEIN"/>
    <property type="match status" value="1"/>
</dbReference>
<keyword evidence="2" id="KW-1003">Cell membrane</keyword>
<evidence type="ECO:0000256" key="5">
    <source>
        <dbReference type="ARBA" id="ARBA00023136"/>
    </source>
</evidence>
<sequence length="793" mass="87972">MLKNYLKIAWRNLSKHKAFTLINILGLAVGMTACFLIFLYVSFELSYDQFHTKGDRVYRLSCDIKTPSETIKSGVSSWAFGPNLKNEFPEIETYTRVAYDGMLVKKGDIKYQEEGTMFADSTFFKVFDYKLVKGNAETALKEPLSVVFTETAARKYFGNENPIGQTVQMTGDLLPAKVTGVVKDFPANTLLKAEMIVSMSTYPQAFHRQLDEQWGNFGAITYLLLKPGTDQAALNSKFPSFLERRVGEQMRVGKMFFIFSLEPMKDLYLHATRDGLERGSMNNVYVFSIIAVFILLIACINFVNLTTARAAERAKEVGIRKVAGAQQQQLALQFLGESLLLCLAGCVLAIALSSLLMPLFNQLAGKTVSPGIWHNGKALLCLVLTSLVIGLLAGFYPAAVLSNFQPITVLKGRFSTGMKGVALRKGLVLAQFTISISLIIATIIVYRQMHFMRSHDLGFNQDQVLVVETSGDPAQELFKKEIAGLAGVQSVAVSSSVPGGGNAGAYSEIQNKQGDFQVANLDAYFVDFDYIPQFKMKMVAGRAFSKQFVTDTTEAMVINEATAKLLGFARMEDAIGKRFKQWGREGAIIGVVKNFHFRSLQEDIKPLTMRIEPGNFSMVSAKIAAGDATAMVKALESKWNQLVPNRPFRYFFLDDYFDKQYRGQQRFGNLFLNFAILAIFISCLGLLGLASYSTLQRTREIGVRKVMGASVTSIINLLSVDFLKLVVIAFVIAVPVSWYLMHKWLQDFAYKAAISWWIFAAAGGIALLTTLITISFQAVKAAIANPVRSLRAE</sequence>
<dbReference type="InterPro" id="IPR003838">
    <property type="entry name" value="ABC3_permease_C"/>
</dbReference>
<feature type="transmembrane region" description="Helical" evidence="6">
    <location>
        <begin position="427"/>
        <end position="446"/>
    </location>
</feature>
<feature type="transmembrane region" description="Helical" evidence="6">
    <location>
        <begin position="283"/>
        <end position="303"/>
    </location>
</feature>
<evidence type="ECO:0000313" key="10">
    <source>
        <dbReference type="Proteomes" id="UP000627292"/>
    </source>
</evidence>
<feature type="domain" description="ABC3 transporter permease C-terminal" evidence="7">
    <location>
        <begin position="289"/>
        <end position="406"/>
    </location>
</feature>
<dbReference type="InterPro" id="IPR025857">
    <property type="entry name" value="MacB_PCD"/>
</dbReference>
<feature type="domain" description="MacB-like periplasmic core" evidence="8">
    <location>
        <begin position="20"/>
        <end position="237"/>
    </location>
</feature>
<comment type="subcellular location">
    <subcellularLocation>
        <location evidence="1">Cell membrane</location>
        <topology evidence="1">Multi-pass membrane protein</topology>
    </subcellularLocation>
</comment>
<accession>A0A917IU19</accession>
<feature type="transmembrane region" description="Helical" evidence="6">
    <location>
        <begin position="20"/>
        <end position="43"/>
    </location>
</feature>
<evidence type="ECO:0000313" key="9">
    <source>
        <dbReference type="EMBL" id="GGH62716.1"/>
    </source>
</evidence>
<evidence type="ECO:0000256" key="2">
    <source>
        <dbReference type="ARBA" id="ARBA00022475"/>
    </source>
</evidence>
<protein>
    <submittedName>
        <fullName evidence="9">ABC transporter permease</fullName>
    </submittedName>
</protein>
<proteinExistence type="predicted"/>
<feature type="transmembrane region" description="Helical" evidence="6">
    <location>
        <begin position="378"/>
        <end position="399"/>
    </location>
</feature>
<evidence type="ECO:0000256" key="1">
    <source>
        <dbReference type="ARBA" id="ARBA00004651"/>
    </source>
</evidence>
<dbReference type="Pfam" id="PF02687">
    <property type="entry name" value="FtsX"/>
    <property type="match status" value="2"/>
</dbReference>
<dbReference type="PANTHER" id="PTHR30572:SF18">
    <property type="entry name" value="ABC-TYPE MACROLIDE FAMILY EXPORT SYSTEM PERMEASE COMPONENT 2"/>
    <property type="match status" value="1"/>
</dbReference>
<dbReference type="RefSeq" id="WP_188951146.1">
    <property type="nucleotide sequence ID" value="NZ_BMIB01000001.1"/>
</dbReference>
<organism evidence="9 10">
    <name type="scientific">Filimonas zeae</name>
    <dbReference type="NCBI Taxonomy" id="1737353"/>
    <lineage>
        <taxon>Bacteria</taxon>
        <taxon>Pseudomonadati</taxon>
        <taxon>Bacteroidota</taxon>
        <taxon>Chitinophagia</taxon>
        <taxon>Chitinophagales</taxon>
        <taxon>Chitinophagaceae</taxon>
        <taxon>Filimonas</taxon>
    </lineage>
</organism>